<dbReference type="EMBL" id="BGPR01000143">
    <property type="protein sequence ID" value="GBL98825.1"/>
    <property type="molecule type" value="Genomic_DNA"/>
</dbReference>
<accession>A0A4Y2C4X4</accession>
<name>A0A4Y2C4X4_ARAVE</name>
<organism evidence="1 2">
    <name type="scientific">Araneus ventricosus</name>
    <name type="common">Orbweaver spider</name>
    <name type="synonym">Epeira ventricosa</name>
    <dbReference type="NCBI Taxonomy" id="182803"/>
    <lineage>
        <taxon>Eukaryota</taxon>
        <taxon>Metazoa</taxon>
        <taxon>Ecdysozoa</taxon>
        <taxon>Arthropoda</taxon>
        <taxon>Chelicerata</taxon>
        <taxon>Arachnida</taxon>
        <taxon>Araneae</taxon>
        <taxon>Araneomorphae</taxon>
        <taxon>Entelegynae</taxon>
        <taxon>Araneoidea</taxon>
        <taxon>Araneidae</taxon>
        <taxon>Araneus</taxon>
    </lineage>
</organism>
<gene>
    <name evidence="1" type="ORF">AVEN_165676_1</name>
</gene>
<sequence>MESLQLVLRRIIDKAVVISFQTIDRDKTLTIEILENKQFQRTTVEEHYSIVLEPGSTYFGHITHESGSSFDIFNSIYEYVTTALLDDFSNLAVLGCDGTVENTGVFNELILRLELKQQRPIQ</sequence>
<keyword evidence="2" id="KW-1185">Reference proteome</keyword>
<protein>
    <submittedName>
        <fullName evidence="1">Uncharacterized protein</fullName>
    </submittedName>
</protein>
<evidence type="ECO:0000313" key="2">
    <source>
        <dbReference type="Proteomes" id="UP000499080"/>
    </source>
</evidence>
<dbReference type="Proteomes" id="UP000499080">
    <property type="component" value="Unassembled WGS sequence"/>
</dbReference>
<proteinExistence type="predicted"/>
<comment type="caution">
    <text evidence="1">The sequence shown here is derived from an EMBL/GenBank/DDBJ whole genome shotgun (WGS) entry which is preliminary data.</text>
</comment>
<dbReference type="AlphaFoldDB" id="A0A4Y2C4X4"/>
<evidence type="ECO:0000313" key="1">
    <source>
        <dbReference type="EMBL" id="GBL98825.1"/>
    </source>
</evidence>
<reference evidence="1 2" key="1">
    <citation type="journal article" date="2019" name="Sci. Rep.">
        <title>Orb-weaving spider Araneus ventricosus genome elucidates the spidroin gene catalogue.</title>
        <authorList>
            <person name="Kono N."/>
            <person name="Nakamura H."/>
            <person name="Ohtoshi R."/>
            <person name="Moran D.A.P."/>
            <person name="Shinohara A."/>
            <person name="Yoshida Y."/>
            <person name="Fujiwara M."/>
            <person name="Mori M."/>
            <person name="Tomita M."/>
            <person name="Arakawa K."/>
        </authorList>
    </citation>
    <scope>NUCLEOTIDE SEQUENCE [LARGE SCALE GENOMIC DNA]</scope>
</reference>